<dbReference type="InterPro" id="IPR051818">
    <property type="entry name" value="TPP_dependent_decarboxylase"/>
</dbReference>
<sequence>MISSDFFYSCLKKNEISFFVGVPDSLLKDFCTYIDKNVIKENHIIAANEGNAVAIASGYYLATERIPVVYMQNSGIGNAINPLISLNDPLVYSIPVLLIIGWRGEPNTKDEPQHVKQGAVTLDLLKAIGVKYRIISDNEKEVADEINFACNYMNRYKEPYALIIRKNTFEVYKDCNKYFNDYELSREDAIDIILSNIDKEHVVISTTGKMSRELFEYRERFNQSHSKDFLTVGSMGHASQIALGIALKKKNKKIYCLDGDGAFIMHMGSIAINGNAKCKNLKHIIINNGCHESVGGQETVGFDIDILSIAKACNYKKVLTTSTKEDLIEKIKEIDNTTELTLLEVKVNRNSRKDLGRPSTTPIENKVNFMNYLKEIE</sequence>
<dbReference type="InterPro" id="IPR029061">
    <property type="entry name" value="THDP-binding"/>
</dbReference>
<evidence type="ECO:0000259" key="4">
    <source>
        <dbReference type="Pfam" id="PF02775"/>
    </source>
</evidence>
<dbReference type="SUPFAM" id="SSF52518">
    <property type="entry name" value="Thiamin diphosphate-binding fold (THDP-binding)"/>
    <property type="match status" value="2"/>
</dbReference>
<dbReference type="Pfam" id="PF02776">
    <property type="entry name" value="TPP_enzyme_N"/>
    <property type="match status" value="1"/>
</dbReference>
<dbReference type="PANTHER" id="PTHR42818">
    <property type="entry name" value="SULFOPYRUVATE DECARBOXYLASE SUBUNIT ALPHA"/>
    <property type="match status" value="1"/>
</dbReference>
<dbReference type="OrthoDB" id="9785953at2"/>
<evidence type="ECO:0000256" key="3">
    <source>
        <dbReference type="ARBA" id="ARBA00023239"/>
    </source>
</evidence>
<accession>A0A0C1U6B9</accession>
<dbReference type="GO" id="GO:0033980">
    <property type="term" value="F:phosphonopyruvate decarboxylase activity"/>
    <property type="evidence" value="ECO:0007669"/>
    <property type="project" value="UniProtKB-EC"/>
</dbReference>
<dbReference type="AlphaFoldDB" id="A0A0C1U6B9"/>
<reference evidence="6 7" key="1">
    <citation type="journal article" date="2015" name="Infect. Genet. Evol.">
        <title>Genomic sequences of six botulinum neurotoxin-producing strains representing three clostridial species illustrate the mobility and diversity of botulinum neurotoxin genes.</title>
        <authorList>
            <person name="Smith T.J."/>
            <person name="Hill K.K."/>
            <person name="Xie G."/>
            <person name="Foley B.T."/>
            <person name="Williamson C.H."/>
            <person name="Foster J.T."/>
            <person name="Johnson S.L."/>
            <person name="Chertkov O."/>
            <person name="Teshima H."/>
            <person name="Gibbons H.S."/>
            <person name="Johnsky L.A."/>
            <person name="Karavis M.A."/>
            <person name="Smith L.A."/>
        </authorList>
    </citation>
    <scope>NUCLEOTIDE SEQUENCE [LARGE SCALE GENOMIC DNA]</scope>
    <source>
        <strain evidence="6 7">CDC 2741</strain>
    </source>
</reference>
<dbReference type="CDD" id="cd07035">
    <property type="entry name" value="TPP_PYR_POX_like"/>
    <property type="match status" value="1"/>
</dbReference>
<dbReference type="CDD" id="cd03371">
    <property type="entry name" value="TPP_PpyrDC"/>
    <property type="match status" value="1"/>
</dbReference>
<dbReference type="Pfam" id="PF02775">
    <property type="entry name" value="TPP_enzyme_C"/>
    <property type="match status" value="1"/>
</dbReference>
<dbReference type="InterPro" id="IPR017684">
    <property type="entry name" value="Phosphono-pyrv_decarboxylase"/>
</dbReference>
<keyword evidence="3 6" id="KW-0456">Lyase</keyword>
<evidence type="ECO:0000259" key="5">
    <source>
        <dbReference type="Pfam" id="PF02776"/>
    </source>
</evidence>
<keyword evidence="7" id="KW-1185">Reference proteome</keyword>
<gene>
    <name evidence="6" type="primary">aepY</name>
    <name evidence="6" type="ORF">U732_1482</name>
</gene>
<keyword evidence="6" id="KW-0670">Pyruvate</keyword>
<dbReference type="RefSeq" id="WP_039632507.1">
    <property type="nucleotide sequence ID" value="NZ_AYSO01000015.1"/>
</dbReference>
<dbReference type="InterPro" id="IPR012001">
    <property type="entry name" value="Thiamin_PyroP_enz_TPP-bd_dom"/>
</dbReference>
<dbReference type="EMBL" id="AYSO01000015">
    <property type="protein sequence ID" value="KIE47308.1"/>
    <property type="molecule type" value="Genomic_DNA"/>
</dbReference>
<protein>
    <submittedName>
        <fullName evidence="6">Phosphonopyruvate decarboxylase</fullName>
        <ecNumber evidence="6">4.1.1.82</ecNumber>
    </submittedName>
</protein>
<dbReference type="STRING" id="29341.RSJ17_12815"/>
<keyword evidence="2" id="KW-0786">Thiamine pyrophosphate</keyword>
<dbReference type="Gene3D" id="3.40.50.970">
    <property type="match status" value="2"/>
</dbReference>
<keyword evidence="1" id="KW-0210">Decarboxylase</keyword>
<evidence type="ECO:0000256" key="1">
    <source>
        <dbReference type="ARBA" id="ARBA00022793"/>
    </source>
</evidence>
<proteinExistence type="predicted"/>
<dbReference type="Proteomes" id="UP000031366">
    <property type="component" value="Unassembled WGS sequence"/>
</dbReference>
<feature type="domain" description="Thiamine pyrophosphate enzyme N-terminal TPP-binding" evidence="5">
    <location>
        <begin position="4"/>
        <end position="117"/>
    </location>
</feature>
<name>A0A0C1U6B9_9CLOT</name>
<dbReference type="GO" id="GO:0032923">
    <property type="term" value="P:organic phosphonate biosynthetic process"/>
    <property type="evidence" value="ECO:0007669"/>
    <property type="project" value="InterPro"/>
</dbReference>
<evidence type="ECO:0000256" key="2">
    <source>
        <dbReference type="ARBA" id="ARBA00023052"/>
    </source>
</evidence>
<dbReference type="EC" id="4.1.1.82" evidence="6"/>
<organism evidence="6 7">
    <name type="scientific">Clostridium argentinense CDC 2741</name>
    <dbReference type="NCBI Taxonomy" id="1418104"/>
    <lineage>
        <taxon>Bacteria</taxon>
        <taxon>Bacillati</taxon>
        <taxon>Bacillota</taxon>
        <taxon>Clostridia</taxon>
        <taxon>Eubacteriales</taxon>
        <taxon>Clostridiaceae</taxon>
        <taxon>Clostridium</taxon>
    </lineage>
</organism>
<evidence type="ECO:0000313" key="6">
    <source>
        <dbReference type="EMBL" id="KIE47308.1"/>
    </source>
</evidence>
<dbReference type="InterPro" id="IPR011766">
    <property type="entry name" value="TPP_enzyme_TPP-bd"/>
</dbReference>
<dbReference type="NCBIfam" id="TIGR03297">
    <property type="entry name" value="Ppyr-DeCO2ase"/>
    <property type="match status" value="1"/>
</dbReference>
<feature type="domain" description="Thiamine pyrophosphate enzyme TPP-binding" evidence="4">
    <location>
        <begin position="208"/>
        <end position="345"/>
    </location>
</feature>
<comment type="caution">
    <text evidence="6">The sequence shown here is derived from an EMBL/GenBank/DDBJ whole genome shotgun (WGS) entry which is preliminary data.</text>
</comment>
<dbReference type="PANTHER" id="PTHR42818:SF1">
    <property type="entry name" value="SULFOPYRUVATE DECARBOXYLASE"/>
    <property type="match status" value="1"/>
</dbReference>
<dbReference type="GO" id="GO:0030976">
    <property type="term" value="F:thiamine pyrophosphate binding"/>
    <property type="evidence" value="ECO:0007669"/>
    <property type="project" value="InterPro"/>
</dbReference>
<dbReference type="FunFam" id="3.40.50.970:FF:000100">
    <property type="entry name" value="Putative phosphonopyruvate decarboxylase"/>
    <property type="match status" value="1"/>
</dbReference>
<evidence type="ECO:0000313" key="7">
    <source>
        <dbReference type="Proteomes" id="UP000031366"/>
    </source>
</evidence>